<feature type="domain" description="ABC-2 type transporter transmembrane" evidence="10">
    <location>
        <begin position="45"/>
        <end position="243"/>
    </location>
</feature>
<feature type="transmembrane region" description="Helical" evidence="9">
    <location>
        <begin position="60"/>
        <end position="83"/>
    </location>
</feature>
<evidence type="ECO:0000256" key="5">
    <source>
        <dbReference type="ARBA" id="ARBA00022692"/>
    </source>
</evidence>
<keyword evidence="7" id="KW-0625">Polysaccharide transport</keyword>
<feature type="transmembrane region" description="Helical" evidence="9">
    <location>
        <begin position="163"/>
        <end position="187"/>
    </location>
</feature>
<feature type="transmembrane region" description="Helical" evidence="9">
    <location>
        <begin position="253"/>
        <end position="274"/>
    </location>
</feature>
<keyword evidence="3" id="KW-0813">Transport</keyword>
<gene>
    <name evidence="11" type="ORF">ACFSMZ_00585</name>
</gene>
<evidence type="ECO:0000313" key="11">
    <source>
        <dbReference type="EMBL" id="MFD2258263.1"/>
    </source>
</evidence>
<dbReference type="PANTHER" id="PTHR30413:SF10">
    <property type="entry name" value="CAPSULE POLYSACCHARIDE EXPORT INNER-MEMBRANE PROTEIN CTRC"/>
    <property type="match status" value="1"/>
</dbReference>
<keyword evidence="4" id="KW-1003">Cell membrane</keyword>
<dbReference type="InterPro" id="IPR013525">
    <property type="entry name" value="ABC2_TM"/>
</dbReference>
<evidence type="ECO:0000256" key="2">
    <source>
        <dbReference type="ARBA" id="ARBA00007783"/>
    </source>
</evidence>
<comment type="similarity">
    <text evidence="2">Belongs to the ABC-2 integral membrane protein family.</text>
</comment>
<dbReference type="EMBL" id="JBHUIR010000004">
    <property type="protein sequence ID" value="MFD2258263.1"/>
    <property type="molecule type" value="Genomic_DNA"/>
</dbReference>
<feature type="transmembrane region" description="Helical" evidence="9">
    <location>
        <begin position="199"/>
        <end position="217"/>
    </location>
</feature>
<feature type="transmembrane region" description="Helical" evidence="9">
    <location>
        <begin position="136"/>
        <end position="157"/>
    </location>
</feature>
<comment type="caution">
    <text evidence="11">The sequence shown here is derived from an EMBL/GenBank/DDBJ whole genome shotgun (WGS) entry which is preliminary data.</text>
</comment>
<keyword evidence="12" id="KW-1185">Reference proteome</keyword>
<evidence type="ECO:0000313" key="12">
    <source>
        <dbReference type="Proteomes" id="UP001597373"/>
    </source>
</evidence>
<dbReference type="RefSeq" id="WP_345098398.1">
    <property type="nucleotide sequence ID" value="NZ_BAABGS010000015.1"/>
</dbReference>
<keyword evidence="8 9" id="KW-0472">Membrane</keyword>
<keyword evidence="7" id="KW-0762">Sugar transport</keyword>
<dbReference type="Pfam" id="PF01061">
    <property type="entry name" value="ABC2_membrane"/>
    <property type="match status" value="1"/>
</dbReference>
<evidence type="ECO:0000256" key="1">
    <source>
        <dbReference type="ARBA" id="ARBA00004651"/>
    </source>
</evidence>
<evidence type="ECO:0000256" key="3">
    <source>
        <dbReference type="ARBA" id="ARBA00022448"/>
    </source>
</evidence>
<evidence type="ECO:0000256" key="7">
    <source>
        <dbReference type="ARBA" id="ARBA00023047"/>
    </source>
</evidence>
<comment type="subcellular location">
    <subcellularLocation>
        <location evidence="1">Cell membrane</location>
        <topology evidence="1">Multi-pass membrane protein</topology>
    </subcellularLocation>
</comment>
<evidence type="ECO:0000256" key="6">
    <source>
        <dbReference type="ARBA" id="ARBA00022989"/>
    </source>
</evidence>
<sequence>MTSEAVSSAMHHSVGSSGMRKTGARVALADMVESLRSIRVALVFGWQDVAQRYRRSRIGAFWLTLNTAIFIAAIGLIFGTLFRAPAGEFLLYLGVSIIVWNFLSTTIAEGCTTFIASEGIILQVRMPLFIHIIRTLWRNVIILGHNIVIFPVVLFLVGDFLDWKALLAVPGLLLLILNLAWLTLVCALICTRFRDMTQVFTNFLQVMFYLTPVMWMTRTLPERVPSLVYEVNPFYHLLQLVRMPLLGEYPDGISWIVALGVAVVGWTWAIIFFGKYRWRVAYWL</sequence>
<dbReference type="Proteomes" id="UP001597373">
    <property type="component" value="Unassembled WGS sequence"/>
</dbReference>
<evidence type="ECO:0000256" key="9">
    <source>
        <dbReference type="SAM" id="Phobius"/>
    </source>
</evidence>
<evidence type="ECO:0000256" key="4">
    <source>
        <dbReference type="ARBA" id="ARBA00022475"/>
    </source>
</evidence>
<organism evidence="11 12">
    <name type="scientific">Chelativorans composti</name>
    <dbReference type="NCBI Taxonomy" id="768533"/>
    <lineage>
        <taxon>Bacteria</taxon>
        <taxon>Pseudomonadati</taxon>
        <taxon>Pseudomonadota</taxon>
        <taxon>Alphaproteobacteria</taxon>
        <taxon>Hyphomicrobiales</taxon>
        <taxon>Phyllobacteriaceae</taxon>
        <taxon>Chelativorans</taxon>
    </lineage>
</organism>
<feature type="transmembrane region" description="Helical" evidence="9">
    <location>
        <begin position="89"/>
        <end position="115"/>
    </location>
</feature>
<accession>A0ABW5DB08</accession>
<evidence type="ECO:0000259" key="10">
    <source>
        <dbReference type="Pfam" id="PF01061"/>
    </source>
</evidence>
<proteinExistence type="inferred from homology"/>
<dbReference type="PANTHER" id="PTHR30413">
    <property type="entry name" value="INNER MEMBRANE TRANSPORT PERMEASE"/>
    <property type="match status" value="1"/>
</dbReference>
<keyword evidence="5 9" id="KW-0812">Transmembrane</keyword>
<reference evidence="12" key="1">
    <citation type="journal article" date="2019" name="Int. J. Syst. Evol. Microbiol.">
        <title>The Global Catalogue of Microorganisms (GCM) 10K type strain sequencing project: providing services to taxonomists for standard genome sequencing and annotation.</title>
        <authorList>
            <consortium name="The Broad Institute Genomics Platform"/>
            <consortium name="The Broad Institute Genome Sequencing Center for Infectious Disease"/>
            <person name="Wu L."/>
            <person name="Ma J."/>
        </authorList>
    </citation>
    <scope>NUCLEOTIDE SEQUENCE [LARGE SCALE GENOMIC DNA]</scope>
    <source>
        <strain evidence="12">KCTC 23707</strain>
    </source>
</reference>
<evidence type="ECO:0000256" key="8">
    <source>
        <dbReference type="ARBA" id="ARBA00023136"/>
    </source>
</evidence>
<protein>
    <submittedName>
        <fullName evidence="11">ABC transporter permease</fullName>
    </submittedName>
</protein>
<name>A0ABW5DB08_9HYPH</name>
<keyword evidence="6 9" id="KW-1133">Transmembrane helix</keyword>